<sequence>MDEISTLAEQLASAVELTMNPNASQAERLEAYNACEIFKEKSPLCVQCGLFLAQRPQFSHFVRHFGLQLMEHCIKYRWYNLSHHEKIFIKENAMKLVECGMDSLLEDKNMAHMKDALSRVIVEMIKREWPQQWSTLLAELNACSTQGCVQTELVLHVLLRLVEDVAVLQTLESNQRRKDIYQALTVNMADLFTFFRSLIEKHYEMYRSNTTIGNIPEAAKHAQVVQVVLLTLGGFVEWVSMVHIMAEDGKLLQFLCVLLNDEPFQDGAAECLLQIVSRKGKVDERRPLLVLFSEGAMRCIFSSADTSVNKNYQFLKKLTRVLTGLGTQLCSLWSKETEPRPPNFEMYLEAIVTFTRHASLSLVYYANSLWLQLMKHDQISKDEVFLSFVPKWVEAAGPKIMKVLFPSSKTNVEPNTPEAYSVLDYDAEDEFNGFFHRYRVELVDTFKQATLVAPLVTYSYVERWLEAQIQKTIASSSSEPCTLSSQIYREWDALSIAMDAVLSKLVMAKERPDVMSGLRLLDLCLALEPTDPLIMSAMLSCISALFVFLSMAPPETTSVYLPRVLDKIFATLVFTLPGEPKNQRSRSVKNLRRHAASLMVKIAQKYPLLLLPVFSRIHGIVASLQSKPHILSSMEALCLQEALLLISNHLCDYERESRFVGEVVTPITQPWLLLTSSAFVSTANFMAYIGLDKPPVEPGSDDTTGQNRSQISRCLGILLAIVKRCMWPTDPELAVRGGFLVCTTPAGHPIYRNPAAPHIIPLLPGLLALCQVLNGLTSPHALTILSEGYKGAYSMLDLEKQNLLGVGSNVGDAMASDIKGETTPLQRMQNFISGIYEDTYHTLANAFHSLSHEIYNMPNLAPSLIATVFSNMEFLPDNKLRGLIRVFLKSFVTSCPISCYDSVLLPVLAHITPYMYTRLSTRWHHLSQLTENGSLDEENTDAQEMLEDMLNRTMTREYVDVLKVVLYGVMDSEDSEKPPQNSDTVSELGAKVLQFDPTCQAITVCLLRALSWADSTASLKCTSLVSGVMTHLVTSGRINEELAGNALLAVLLGLQMHGQHDANQGSLLVLGTQLYGLLRPIAPSIVQVMKQIPDVSMADLQKLDERMLKDVQKGNKVEKGKKEMFKKVTSPLIGQNVGQLFRKKVAMRDLPRVDTSKPKISHDALSTQENGLSHLFRM</sequence>
<evidence type="ECO:0000259" key="3">
    <source>
        <dbReference type="Pfam" id="PF08389"/>
    </source>
</evidence>
<dbReference type="InterPro" id="IPR045478">
    <property type="entry name" value="Exportin-5_C"/>
</dbReference>
<proteinExistence type="inferred from homology"/>
<feature type="domain" description="Importin N-terminal" evidence="2">
    <location>
        <begin position="31"/>
        <end position="96"/>
    </location>
</feature>
<evidence type="ECO:0000259" key="4">
    <source>
        <dbReference type="Pfam" id="PF19273"/>
    </source>
</evidence>
<dbReference type="GO" id="GO:0003723">
    <property type="term" value="F:RNA binding"/>
    <property type="evidence" value="ECO:0007669"/>
    <property type="project" value="TreeGrafter"/>
</dbReference>
<dbReference type="GO" id="GO:0006405">
    <property type="term" value="P:RNA export from nucleus"/>
    <property type="evidence" value="ECO:0007669"/>
    <property type="project" value="TreeGrafter"/>
</dbReference>
<dbReference type="PANTHER" id="PTHR11223:SF3">
    <property type="entry name" value="EXPORTIN-5"/>
    <property type="match status" value="1"/>
</dbReference>
<dbReference type="InterPro" id="IPR045065">
    <property type="entry name" value="XPO1/5"/>
</dbReference>
<dbReference type="GO" id="GO:0031267">
    <property type="term" value="F:small GTPase binding"/>
    <property type="evidence" value="ECO:0007669"/>
    <property type="project" value="InterPro"/>
</dbReference>
<feature type="domain" description="Exportin-1/Importin-beta-like" evidence="3">
    <location>
        <begin position="112"/>
        <end position="272"/>
    </location>
</feature>
<dbReference type="InterPro" id="IPR011989">
    <property type="entry name" value="ARM-like"/>
</dbReference>
<dbReference type="Pfam" id="PF19273">
    <property type="entry name" value="Exportin-5"/>
    <property type="match status" value="1"/>
</dbReference>
<protein>
    <submittedName>
        <fullName evidence="5">Exportin-5</fullName>
    </submittedName>
</protein>
<organism evidence="5">
    <name type="scientific">Lygus hesperus</name>
    <name type="common">Western plant bug</name>
    <dbReference type="NCBI Taxonomy" id="30085"/>
    <lineage>
        <taxon>Eukaryota</taxon>
        <taxon>Metazoa</taxon>
        <taxon>Ecdysozoa</taxon>
        <taxon>Arthropoda</taxon>
        <taxon>Hexapoda</taxon>
        <taxon>Insecta</taxon>
        <taxon>Pterygota</taxon>
        <taxon>Neoptera</taxon>
        <taxon>Paraneoptera</taxon>
        <taxon>Hemiptera</taxon>
        <taxon>Heteroptera</taxon>
        <taxon>Panheteroptera</taxon>
        <taxon>Cimicomorpha</taxon>
        <taxon>Miridae</taxon>
        <taxon>Mirini</taxon>
        <taxon>Lygus</taxon>
    </lineage>
</organism>
<dbReference type="Pfam" id="PF03810">
    <property type="entry name" value="IBN_N"/>
    <property type="match status" value="1"/>
</dbReference>
<gene>
    <name evidence="5" type="primary">XPO5</name>
    <name evidence="5" type="ORF">g.70297</name>
</gene>
<dbReference type="AlphaFoldDB" id="A0A146KWR0"/>
<reference evidence="5" key="1">
    <citation type="journal article" date="2016" name="Gigascience">
        <title>De novo construction of an expanded transcriptome assembly for the western tarnished plant bug, Lygus hesperus.</title>
        <authorList>
            <person name="Tassone E.E."/>
            <person name="Geib S.M."/>
            <person name="Hall B."/>
            <person name="Fabrick J.A."/>
            <person name="Brent C.S."/>
            <person name="Hull J.J."/>
        </authorList>
    </citation>
    <scope>NUCLEOTIDE SEQUENCE</scope>
</reference>
<dbReference type="GO" id="GO:0005634">
    <property type="term" value="C:nucleus"/>
    <property type="evidence" value="ECO:0007669"/>
    <property type="project" value="TreeGrafter"/>
</dbReference>
<dbReference type="GO" id="GO:0005049">
    <property type="term" value="F:nuclear export signal receptor activity"/>
    <property type="evidence" value="ECO:0007669"/>
    <property type="project" value="InterPro"/>
</dbReference>
<dbReference type="GO" id="GO:0006611">
    <property type="term" value="P:protein export from nucleus"/>
    <property type="evidence" value="ECO:0007669"/>
    <property type="project" value="InterPro"/>
</dbReference>
<dbReference type="InterPro" id="IPR016024">
    <property type="entry name" value="ARM-type_fold"/>
</dbReference>
<evidence type="ECO:0000256" key="1">
    <source>
        <dbReference type="ARBA" id="ARBA00009466"/>
    </source>
</evidence>
<dbReference type="PANTHER" id="PTHR11223">
    <property type="entry name" value="EXPORTIN 1/5"/>
    <property type="match status" value="1"/>
</dbReference>
<dbReference type="GO" id="GO:0042565">
    <property type="term" value="C:RNA nuclear export complex"/>
    <property type="evidence" value="ECO:0007669"/>
    <property type="project" value="TreeGrafter"/>
</dbReference>
<evidence type="ECO:0000259" key="2">
    <source>
        <dbReference type="Pfam" id="PF03810"/>
    </source>
</evidence>
<evidence type="ECO:0000313" key="5">
    <source>
        <dbReference type="EMBL" id="JAQ00678.1"/>
    </source>
</evidence>
<accession>A0A146KWR0</accession>
<dbReference type="InterPro" id="IPR001494">
    <property type="entry name" value="Importin-beta_N"/>
</dbReference>
<dbReference type="SUPFAM" id="SSF48371">
    <property type="entry name" value="ARM repeat"/>
    <property type="match status" value="1"/>
</dbReference>
<name>A0A146KWR0_LYGHE</name>
<comment type="similarity">
    <text evidence="1">Belongs to the exportin family.</text>
</comment>
<dbReference type="Pfam" id="PF08389">
    <property type="entry name" value="Xpo1"/>
    <property type="match status" value="1"/>
</dbReference>
<feature type="domain" description="Exportin-5 C-terminal" evidence="4">
    <location>
        <begin position="310"/>
        <end position="1135"/>
    </location>
</feature>
<dbReference type="GO" id="GO:0005737">
    <property type="term" value="C:cytoplasm"/>
    <property type="evidence" value="ECO:0007669"/>
    <property type="project" value="TreeGrafter"/>
</dbReference>
<dbReference type="InterPro" id="IPR013598">
    <property type="entry name" value="Exportin-1/Importin-b-like"/>
</dbReference>
<dbReference type="Gene3D" id="1.25.10.10">
    <property type="entry name" value="Leucine-rich Repeat Variant"/>
    <property type="match status" value="1"/>
</dbReference>
<dbReference type="EMBL" id="GDHC01017951">
    <property type="protein sequence ID" value="JAQ00678.1"/>
    <property type="molecule type" value="Transcribed_RNA"/>
</dbReference>